<protein>
    <submittedName>
        <fullName evidence="1">Uncharacterized protein</fullName>
    </submittedName>
</protein>
<dbReference type="Proteomes" id="UP001056576">
    <property type="component" value="Segment"/>
</dbReference>
<evidence type="ECO:0000313" key="1">
    <source>
        <dbReference type="EMBL" id="USN15323.1"/>
    </source>
</evidence>
<sequence length="195" mass="21344">MAQMMTLRKADALAKALLEEARKAEPSPTVVVSIFDDTDINELANQHAAESLQAIDNAVRLLNAGYEIRSELAHAFVSSGISDLLAERAQLDAEERLLSKVAAKDVSASATPQRLAKAKLTALKEAATLAANSYRSSESLSVQPNQDTFDKARERLRSIRQRKSAIADLLLERNIKHQIEVSDDIVNLAEVLKLI</sequence>
<keyword evidence="2" id="KW-1185">Reference proteome</keyword>
<name>A0A9E7SKA7_9CAUD</name>
<proteinExistence type="predicted"/>
<evidence type="ECO:0000313" key="2">
    <source>
        <dbReference type="Proteomes" id="UP001056576"/>
    </source>
</evidence>
<reference evidence="1 2" key="1">
    <citation type="submission" date="2022-05" db="EMBL/GenBank/DDBJ databases">
        <authorList>
            <person name="Friedrich I."/>
            <person name="Poehlein A."/>
            <person name="Schneider D."/>
            <person name="Hertel R."/>
            <person name="Daniel R."/>
        </authorList>
    </citation>
    <scope>NUCLEOTIDE SEQUENCE [LARGE SCALE GENOMIC DNA]</scope>
</reference>
<organism evidence="1 2">
    <name type="scientific">Brevundimonas phage vB_BpoS-Kikimora</name>
    <dbReference type="NCBI Taxonomy" id="2948601"/>
    <lineage>
        <taxon>Viruses</taxon>
        <taxon>Duplodnaviria</taxon>
        <taxon>Heunggongvirae</taxon>
        <taxon>Uroviricota</taxon>
        <taxon>Caudoviricetes</taxon>
        <taxon>Jeanschmidtviridae</taxon>
        <taxon>Kikimoravirus</taxon>
        <taxon>Kikimoravirus kikimora</taxon>
    </lineage>
</organism>
<dbReference type="EMBL" id="ON529857">
    <property type="protein sequence ID" value="USN15323.1"/>
    <property type="molecule type" value="Genomic_DNA"/>
</dbReference>
<accession>A0A9E7SKA7</accession>
<gene>
    <name evidence="1" type="ORF">KIKIMORA_01770</name>
</gene>